<organism evidence="2 3">
    <name type="scientific">Stentor coeruleus</name>
    <dbReference type="NCBI Taxonomy" id="5963"/>
    <lineage>
        <taxon>Eukaryota</taxon>
        <taxon>Sar</taxon>
        <taxon>Alveolata</taxon>
        <taxon>Ciliophora</taxon>
        <taxon>Postciliodesmatophora</taxon>
        <taxon>Heterotrichea</taxon>
        <taxon>Heterotrichida</taxon>
        <taxon>Stentoridae</taxon>
        <taxon>Stentor</taxon>
    </lineage>
</organism>
<keyword evidence="3" id="KW-1185">Reference proteome</keyword>
<proteinExistence type="predicted"/>
<accession>A0A1R2D3N3</accession>
<feature type="region of interest" description="Disordered" evidence="1">
    <location>
        <begin position="486"/>
        <end position="505"/>
    </location>
</feature>
<feature type="compositionally biased region" description="Polar residues" evidence="1">
    <location>
        <begin position="371"/>
        <end position="390"/>
    </location>
</feature>
<gene>
    <name evidence="2" type="ORF">SteCoe_583</name>
</gene>
<dbReference type="AlphaFoldDB" id="A0A1R2D3N3"/>
<feature type="region of interest" description="Disordered" evidence="1">
    <location>
        <begin position="355"/>
        <end position="434"/>
    </location>
</feature>
<reference evidence="2 3" key="1">
    <citation type="submission" date="2016-11" db="EMBL/GenBank/DDBJ databases">
        <title>The macronuclear genome of Stentor coeruleus: a giant cell with tiny introns.</title>
        <authorList>
            <person name="Slabodnick M."/>
            <person name="Ruby J.G."/>
            <person name="Reiff S.B."/>
            <person name="Swart E.C."/>
            <person name="Gosai S."/>
            <person name="Prabakaran S."/>
            <person name="Witkowska E."/>
            <person name="Larue G.E."/>
            <person name="Fisher S."/>
            <person name="Freeman R.M."/>
            <person name="Gunawardena J."/>
            <person name="Chu W."/>
            <person name="Stover N.A."/>
            <person name="Gregory B.D."/>
            <person name="Nowacki M."/>
            <person name="Derisi J."/>
            <person name="Roy S.W."/>
            <person name="Marshall W.F."/>
            <person name="Sood P."/>
        </authorList>
    </citation>
    <scope>NUCLEOTIDE SEQUENCE [LARGE SCALE GENOMIC DNA]</scope>
    <source>
        <strain evidence="2">WM001</strain>
    </source>
</reference>
<dbReference type="Proteomes" id="UP000187209">
    <property type="component" value="Unassembled WGS sequence"/>
</dbReference>
<feature type="region of interest" description="Disordered" evidence="1">
    <location>
        <begin position="1"/>
        <end position="36"/>
    </location>
</feature>
<comment type="caution">
    <text evidence="2">The sequence shown here is derived from an EMBL/GenBank/DDBJ whole genome shotgun (WGS) entry which is preliminary data.</text>
</comment>
<evidence type="ECO:0000313" key="2">
    <source>
        <dbReference type="EMBL" id="OMJ95862.1"/>
    </source>
</evidence>
<name>A0A1R2D3N3_9CILI</name>
<feature type="compositionally biased region" description="Polar residues" evidence="1">
    <location>
        <begin position="25"/>
        <end position="36"/>
    </location>
</feature>
<protein>
    <submittedName>
        <fullName evidence="2">Uncharacterized protein</fullName>
    </submittedName>
</protein>
<dbReference type="OrthoDB" id="324079at2759"/>
<dbReference type="EMBL" id="MPUH01000006">
    <property type="protein sequence ID" value="OMJ95862.1"/>
    <property type="molecule type" value="Genomic_DNA"/>
</dbReference>
<evidence type="ECO:0000313" key="3">
    <source>
        <dbReference type="Proteomes" id="UP000187209"/>
    </source>
</evidence>
<evidence type="ECO:0000256" key="1">
    <source>
        <dbReference type="SAM" id="MobiDB-lite"/>
    </source>
</evidence>
<sequence length="609" mass="69350">METQANRPNPLIISKPNTHQRHCSDTTPGSSYNSLAPSSSEKLLNLKLDNFPNDPFQYSSIPNSPQLTLRNTNKDLPKPISLIIIEKYFSDICQSIATKNIIDKSLLNKAITMQDVLKDCLNTMPEISLQFYVLMASALKEIQQINTVQDESLYTALVKKLVQIAGVIEENTYMGEGDLTSVQIGEEVEIRGISEIGKELLVRINRVTPRILNIWKKIVAGQREAVAISMSFLLFYCEVDSTIKVSPTSKIPTEKVIGIMRNYINNPGHVAIIIRKTKEYIDQEMISIETTRKVNDMLEKITPEQAKSFDKTLSGYAIYELVYFSLRYYEAYAKEHYNINVFEKSSLQDQSKIDETKSPSYFQPNEIDIKSPTTKIEPTSPRKSLVQTPEKTSRVPRVSSTTPLKSPGHMSPAPKPKSKIPLATPSRPSLIPKTQVPNNRLQRTHSDLRLSPKPCESPTKIIIQQENRILTTKGQNDNQKLITKTPISRTRSSQGSRLSAASPSTRNKDYLEELQYQQLIDEKFRHFLIDKLKIQTVNLKEKGFKDHEIKANNETNAIKLKKVWVEEFEKNYGQVKGKLSMKINDEKNFNAEIVRAQRQLDIILKFANY</sequence>